<proteinExistence type="predicted"/>
<feature type="region of interest" description="Disordered" evidence="1">
    <location>
        <begin position="1"/>
        <end position="27"/>
    </location>
</feature>
<name>A0ABR4QB34_9CEST</name>
<organism evidence="2 3">
    <name type="scientific">Taenia crassiceps</name>
    <dbReference type="NCBI Taxonomy" id="6207"/>
    <lineage>
        <taxon>Eukaryota</taxon>
        <taxon>Metazoa</taxon>
        <taxon>Spiralia</taxon>
        <taxon>Lophotrochozoa</taxon>
        <taxon>Platyhelminthes</taxon>
        <taxon>Cestoda</taxon>
        <taxon>Eucestoda</taxon>
        <taxon>Cyclophyllidea</taxon>
        <taxon>Taeniidae</taxon>
        <taxon>Taenia</taxon>
    </lineage>
</organism>
<evidence type="ECO:0000313" key="2">
    <source>
        <dbReference type="EMBL" id="KAL5106857.1"/>
    </source>
</evidence>
<dbReference type="Proteomes" id="UP001651158">
    <property type="component" value="Unassembled WGS sequence"/>
</dbReference>
<evidence type="ECO:0000313" key="3">
    <source>
        <dbReference type="Proteomes" id="UP001651158"/>
    </source>
</evidence>
<feature type="compositionally biased region" description="Polar residues" evidence="1">
    <location>
        <begin position="8"/>
        <end position="25"/>
    </location>
</feature>
<sequence length="167" mass="18023">MRVEGDKSSSSPASAHQFTTNTPSTHFHALPRTSIEAHMNDDAGCQPVARLLLTLPCVPPALRVCSSPSKIQREEANAPVGGAMHKQTNALAAHITLTSQQNLCSLAVAWLHRHREWSVDATGSDLNGSAHALQAESTRHEFYTVLRDAVEEVSGQAITVNAPFHEN</sequence>
<gene>
    <name evidence="2" type="ORF">TcWFU_005459</name>
</gene>
<dbReference type="EMBL" id="JAKROA010000005">
    <property type="protein sequence ID" value="KAL5106857.1"/>
    <property type="molecule type" value="Genomic_DNA"/>
</dbReference>
<comment type="caution">
    <text evidence="2">The sequence shown here is derived from an EMBL/GenBank/DDBJ whole genome shotgun (WGS) entry which is preliminary data.</text>
</comment>
<evidence type="ECO:0000256" key="1">
    <source>
        <dbReference type="SAM" id="MobiDB-lite"/>
    </source>
</evidence>
<protein>
    <submittedName>
        <fullName evidence="2">Uncharacterized protein</fullName>
    </submittedName>
</protein>
<accession>A0ABR4QB34</accession>
<keyword evidence="3" id="KW-1185">Reference proteome</keyword>
<reference evidence="2 3" key="1">
    <citation type="journal article" date="2022" name="Front. Cell. Infect. Microbiol.">
        <title>The Genomes of Two Strains of Taenia crassiceps the Animal Model for the Study of Human Cysticercosis.</title>
        <authorList>
            <person name="Bobes R.J."/>
            <person name="Estrada K."/>
            <person name="Rios-Valencia D.G."/>
            <person name="Calderon-Gallegos A."/>
            <person name="de la Torre P."/>
            <person name="Carrero J.C."/>
            <person name="Sanchez-Flores A."/>
            <person name="Laclette J.P."/>
        </authorList>
    </citation>
    <scope>NUCLEOTIDE SEQUENCE [LARGE SCALE GENOMIC DNA]</scope>
    <source>
        <strain evidence="2">WFUcys</strain>
    </source>
</reference>